<dbReference type="AlphaFoldDB" id="A0AAV7TBL1"/>
<dbReference type="Proteomes" id="UP001066276">
    <property type="component" value="Chromosome 4_1"/>
</dbReference>
<keyword evidence="4" id="KW-1185">Reference proteome</keyword>
<reference evidence="3" key="1">
    <citation type="journal article" date="2022" name="bioRxiv">
        <title>Sequencing and chromosome-scale assembly of the giantPleurodeles waltlgenome.</title>
        <authorList>
            <person name="Brown T."/>
            <person name="Elewa A."/>
            <person name="Iarovenko S."/>
            <person name="Subramanian E."/>
            <person name="Araus A.J."/>
            <person name="Petzold A."/>
            <person name="Susuki M."/>
            <person name="Suzuki K.-i.T."/>
            <person name="Hayashi T."/>
            <person name="Toyoda A."/>
            <person name="Oliveira C."/>
            <person name="Osipova E."/>
            <person name="Leigh N.D."/>
            <person name="Simon A."/>
            <person name="Yun M.H."/>
        </authorList>
    </citation>
    <scope>NUCLEOTIDE SEQUENCE</scope>
    <source>
        <strain evidence="3">20211129_DDA</strain>
        <tissue evidence="3">Liver</tissue>
    </source>
</reference>
<protein>
    <submittedName>
        <fullName evidence="3">Uncharacterized protein</fullName>
    </submittedName>
</protein>
<sequence length="156" mass="16235">MDQVLALIQLTLISLAQKEAEDSQQGGDTPVVGEDSQADQCERPRRAGVPPKSAFPLVPKGAKKVTPKLAGTKVCPEGVTRWGAPIPNSGQEDTQLAVAIIGTGLNLGRNQFCKRAGPWGDLVSSLAKVLPWLARLGNAPQMDLASEGSALATLGG</sequence>
<feature type="region of interest" description="Disordered" evidence="1">
    <location>
        <begin position="19"/>
        <end position="58"/>
    </location>
</feature>
<keyword evidence="2" id="KW-0732">Signal</keyword>
<evidence type="ECO:0000256" key="2">
    <source>
        <dbReference type="SAM" id="SignalP"/>
    </source>
</evidence>
<evidence type="ECO:0000256" key="1">
    <source>
        <dbReference type="SAM" id="MobiDB-lite"/>
    </source>
</evidence>
<gene>
    <name evidence="3" type="ORF">NDU88_005090</name>
</gene>
<evidence type="ECO:0000313" key="4">
    <source>
        <dbReference type="Proteomes" id="UP001066276"/>
    </source>
</evidence>
<name>A0AAV7TBL1_PLEWA</name>
<feature type="chain" id="PRO_5043877168" evidence="2">
    <location>
        <begin position="21"/>
        <end position="156"/>
    </location>
</feature>
<evidence type="ECO:0000313" key="3">
    <source>
        <dbReference type="EMBL" id="KAJ1173252.1"/>
    </source>
</evidence>
<accession>A0AAV7TBL1</accession>
<organism evidence="3 4">
    <name type="scientific">Pleurodeles waltl</name>
    <name type="common">Iberian ribbed newt</name>
    <dbReference type="NCBI Taxonomy" id="8319"/>
    <lineage>
        <taxon>Eukaryota</taxon>
        <taxon>Metazoa</taxon>
        <taxon>Chordata</taxon>
        <taxon>Craniata</taxon>
        <taxon>Vertebrata</taxon>
        <taxon>Euteleostomi</taxon>
        <taxon>Amphibia</taxon>
        <taxon>Batrachia</taxon>
        <taxon>Caudata</taxon>
        <taxon>Salamandroidea</taxon>
        <taxon>Salamandridae</taxon>
        <taxon>Pleurodelinae</taxon>
        <taxon>Pleurodeles</taxon>
    </lineage>
</organism>
<dbReference type="EMBL" id="JANPWB010000007">
    <property type="protein sequence ID" value="KAJ1173252.1"/>
    <property type="molecule type" value="Genomic_DNA"/>
</dbReference>
<comment type="caution">
    <text evidence="3">The sequence shown here is derived from an EMBL/GenBank/DDBJ whole genome shotgun (WGS) entry which is preliminary data.</text>
</comment>
<feature type="signal peptide" evidence="2">
    <location>
        <begin position="1"/>
        <end position="20"/>
    </location>
</feature>
<proteinExistence type="predicted"/>